<protein>
    <submittedName>
        <fullName evidence="1">Uncharacterized protein</fullName>
    </submittedName>
</protein>
<evidence type="ECO:0000313" key="1">
    <source>
        <dbReference type="EMBL" id="MCI55359.1"/>
    </source>
</evidence>
<evidence type="ECO:0000313" key="2">
    <source>
        <dbReference type="Proteomes" id="UP000265520"/>
    </source>
</evidence>
<proteinExistence type="predicted"/>
<dbReference type="AlphaFoldDB" id="A0A392T2U4"/>
<feature type="non-terminal residue" evidence="1">
    <location>
        <position position="1"/>
    </location>
</feature>
<comment type="caution">
    <text evidence="1">The sequence shown here is derived from an EMBL/GenBank/DDBJ whole genome shotgun (WGS) entry which is preliminary data.</text>
</comment>
<dbReference type="Proteomes" id="UP000265520">
    <property type="component" value="Unassembled WGS sequence"/>
</dbReference>
<reference evidence="1 2" key="1">
    <citation type="journal article" date="2018" name="Front. Plant Sci.">
        <title>Red Clover (Trifolium pratense) and Zigzag Clover (T. medium) - A Picture of Genomic Similarities and Differences.</title>
        <authorList>
            <person name="Dluhosova J."/>
            <person name="Istvanek J."/>
            <person name="Nedelnik J."/>
            <person name="Repkova J."/>
        </authorList>
    </citation>
    <scope>NUCLEOTIDE SEQUENCE [LARGE SCALE GENOMIC DNA]</scope>
    <source>
        <strain evidence="2">cv. 10/8</strain>
        <tissue evidence="1">Leaf</tissue>
    </source>
</reference>
<name>A0A392T2U4_9FABA</name>
<sequence>SASLLKLYSSELRVIVEENVALVTADEVSVPDLRQKITSLIWLFGVVGRISDQSVVGVDGGYSTTDLV</sequence>
<keyword evidence="2" id="KW-1185">Reference proteome</keyword>
<accession>A0A392T2U4</accession>
<dbReference type="EMBL" id="LXQA010494878">
    <property type="protein sequence ID" value="MCI55359.1"/>
    <property type="molecule type" value="Genomic_DNA"/>
</dbReference>
<organism evidence="1 2">
    <name type="scientific">Trifolium medium</name>
    <dbReference type="NCBI Taxonomy" id="97028"/>
    <lineage>
        <taxon>Eukaryota</taxon>
        <taxon>Viridiplantae</taxon>
        <taxon>Streptophyta</taxon>
        <taxon>Embryophyta</taxon>
        <taxon>Tracheophyta</taxon>
        <taxon>Spermatophyta</taxon>
        <taxon>Magnoliopsida</taxon>
        <taxon>eudicotyledons</taxon>
        <taxon>Gunneridae</taxon>
        <taxon>Pentapetalae</taxon>
        <taxon>rosids</taxon>
        <taxon>fabids</taxon>
        <taxon>Fabales</taxon>
        <taxon>Fabaceae</taxon>
        <taxon>Papilionoideae</taxon>
        <taxon>50 kb inversion clade</taxon>
        <taxon>NPAAA clade</taxon>
        <taxon>Hologalegina</taxon>
        <taxon>IRL clade</taxon>
        <taxon>Trifolieae</taxon>
        <taxon>Trifolium</taxon>
    </lineage>
</organism>